<feature type="transmembrane region" description="Helical" evidence="8">
    <location>
        <begin position="296"/>
        <end position="316"/>
    </location>
</feature>
<comment type="subcellular location">
    <subcellularLocation>
        <location evidence="1">Cell inner membrane</location>
        <topology evidence="1">Multi-pass membrane protein</topology>
    </subcellularLocation>
</comment>
<feature type="transmembrane region" description="Helical" evidence="8">
    <location>
        <begin position="354"/>
        <end position="382"/>
    </location>
</feature>
<feature type="transmembrane region" description="Helical" evidence="8">
    <location>
        <begin position="149"/>
        <end position="170"/>
    </location>
</feature>
<keyword evidence="6 8" id="KW-1133">Transmembrane helix</keyword>
<evidence type="ECO:0000256" key="6">
    <source>
        <dbReference type="ARBA" id="ARBA00022989"/>
    </source>
</evidence>
<sequence>MSSRSEDVREGYFRNVINYDTNMSRRVISAVQLMVSAMSGMVFGIAIEKGRVFEPHIIREQMLFTNFTMLKMFLTATATGMLGFSLLSMIPATIRQHDAVVDDFIFSLHSKSATGAAVGGAILGCGLTLAGACPGMVLAQVGAQVPDAIFTMLGGLAGAYLYALTIPAVVRLFEPKHPYYYYTLDEYVHTPYFILALPLAALLGMTVFALELFRPWMSEVEQSGSGLFESRAWPPYVAGLLIGSLQIPTVLSVSTTLGSTTGYMTVASQILVIKPLQSIFQHLQSFQTGIGNWWQVFYMGGAIFGANLSATASSTIGSVQGVGPWFSFCGGVLMIYGARVAGGCTSGHGLSGMGLLILLSFVAVPSMFAGGISLAVFMKYVIGVDM</sequence>
<proteinExistence type="predicted"/>
<feature type="transmembrane region" description="Helical" evidence="8">
    <location>
        <begin position="322"/>
        <end position="342"/>
    </location>
</feature>
<keyword evidence="2" id="KW-0813">Transport</keyword>
<evidence type="ECO:0000256" key="2">
    <source>
        <dbReference type="ARBA" id="ARBA00022448"/>
    </source>
</evidence>
<organism evidence="9">
    <name type="scientific">Arion vulgaris</name>
    <dbReference type="NCBI Taxonomy" id="1028688"/>
    <lineage>
        <taxon>Eukaryota</taxon>
        <taxon>Metazoa</taxon>
        <taxon>Spiralia</taxon>
        <taxon>Lophotrochozoa</taxon>
        <taxon>Mollusca</taxon>
        <taxon>Gastropoda</taxon>
        <taxon>Heterobranchia</taxon>
        <taxon>Euthyneura</taxon>
        <taxon>Panpulmonata</taxon>
        <taxon>Eupulmonata</taxon>
        <taxon>Stylommatophora</taxon>
        <taxon>Helicina</taxon>
        <taxon>Arionoidea</taxon>
        <taxon>Arionidae</taxon>
        <taxon>Arion</taxon>
    </lineage>
</organism>
<dbReference type="EMBL" id="HACG01005528">
    <property type="protein sequence ID" value="CEK52393.1"/>
    <property type="molecule type" value="Transcribed_RNA"/>
</dbReference>
<dbReference type="PANTHER" id="PTHR30574:SF1">
    <property type="entry name" value="SULPHUR TRANSPORT DOMAIN-CONTAINING PROTEIN"/>
    <property type="match status" value="1"/>
</dbReference>
<evidence type="ECO:0000256" key="1">
    <source>
        <dbReference type="ARBA" id="ARBA00004429"/>
    </source>
</evidence>
<evidence type="ECO:0000256" key="8">
    <source>
        <dbReference type="SAM" id="Phobius"/>
    </source>
</evidence>
<reference evidence="9" key="1">
    <citation type="submission" date="2014-12" db="EMBL/GenBank/DDBJ databases">
        <title>Insight into the proteome of Arion vulgaris.</title>
        <authorList>
            <person name="Aradska J."/>
            <person name="Bulat T."/>
            <person name="Smidak R."/>
            <person name="Sarate P."/>
            <person name="Gangsoo J."/>
            <person name="Sialana F."/>
            <person name="Bilban M."/>
            <person name="Lubec G."/>
        </authorList>
    </citation>
    <scope>NUCLEOTIDE SEQUENCE</scope>
    <source>
        <tissue evidence="9">Skin</tissue>
    </source>
</reference>
<keyword evidence="5 8" id="KW-0812">Transmembrane</keyword>
<keyword evidence="7 8" id="KW-0472">Membrane</keyword>
<evidence type="ECO:0000256" key="7">
    <source>
        <dbReference type="ARBA" id="ARBA00023136"/>
    </source>
</evidence>
<feature type="transmembrane region" description="Helical" evidence="8">
    <location>
        <begin position="68"/>
        <end position="94"/>
    </location>
</feature>
<dbReference type="Pfam" id="PF04143">
    <property type="entry name" value="Sulf_transp"/>
    <property type="match status" value="1"/>
</dbReference>
<name>A0A0B6Y8D7_9EUPU</name>
<gene>
    <name evidence="9" type="primary">ORF16613</name>
</gene>
<keyword evidence="3" id="KW-1003">Cell membrane</keyword>
<protein>
    <submittedName>
        <fullName evidence="9">Uncharacterized protein</fullName>
    </submittedName>
</protein>
<dbReference type="GO" id="GO:0005886">
    <property type="term" value="C:plasma membrane"/>
    <property type="evidence" value="ECO:0007669"/>
    <property type="project" value="UniProtKB-SubCell"/>
</dbReference>
<feature type="transmembrane region" description="Helical" evidence="8">
    <location>
        <begin position="190"/>
        <end position="213"/>
    </location>
</feature>
<dbReference type="AlphaFoldDB" id="A0A0B6Y8D7"/>
<evidence type="ECO:0000313" key="9">
    <source>
        <dbReference type="EMBL" id="CEK52393.1"/>
    </source>
</evidence>
<evidence type="ECO:0000256" key="3">
    <source>
        <dbReference type="ARBA" id="ARBA00022475"/>
    </source>
</evidence>
<dbReference type="InterPro" id="IPR007272">
    <property type="entry name" value="Sulf_transp_TsuA/YedE"/>
</dbReference>
<keyword evidence="4" id="KW-0997">Cell inner membrane</keyword>
<feature type="transmembrane region" description="Helical" evidence="8">
    <location>
        <begin position="114"/>
        <end position="137"/>
    </location>
</feature>
<accession>A0A0B6Y8D7</accession>
<feature type="transmembrane region" description="Helical" evidence="8">
    <location>
        <begin position="233"/>
        <end position="251"/>
    </location>
</feature>
<feature type="transmembrane region" description="Helical" evidence="8">
    <location>
        <begin position="27"/>
        <end position="47"/>
    </location>
</feature>
<evidence type="ECO:0000256" key="4">
    <source>
        <dbReference type="ARBA" id="ARBA00022519"/>
    </source>
</evidence>
<dbReference type="PANTHER" id="PTHR30574">
    <property type="entry name" value="INNER MEMBRANE PROTEIN YEDE"/>
    <property type="match status" value="1"/>
</dbReference>
<evidence type="ECO:0000256" key="5">
    <source>
        <dbReference type="ARBA" id="ARBA00022692"/>
    </source>
</evidence>